<keyword evidence="2" id="KW-1185">Reference proteome</keyword>
<organism evidence="1 2">
    <name type="scientific">Morchella conica CCBAS932</name>
    <dbReference type="NCBI Taxonomy" id="1392247"/>
    <lineage>
        <taxon>Eukaryota</taxon>
        <taxon>Fungi</taxon>
        <taxon>Dikarya</taxon>
        <taxon>Ascomycota</taxon>
        <taxon>Pezizomycotina</taxon>
        <taxon>Pezizomycetes</taxon>
        <taxon>Pezizales</taxon>
        <taxon>Morchellaceae</taxon>
        <taxon>Morchella</taxon>
    </lineage>
</organism>
<evidence type="ECO:0000313" key="2">
    <source>
        <dbReference type="Proteomes" id="UP000277580"/>
    </source>
</evidence>
<protein>
    <submittedName>
        <fullName evidence="1">Uncharacterized protein</fullName>
    </submittedName>
</protein>
<dbReference type="InParanoid" id="A0A3N4L0U9"/>
<dbReference type="Proteomes" id="UP000277580">
    <property type="component" value="Unassembled WGS sequence"/>
</dbReference>
<sequence>MIKFLPLHVTANICLSHKVRPGPTRHPLQSQSLFIHHTPQPTTSYEHPVSGSWPHPASYSKAGTYPPSQPTLYVGSGTHLHLIDYGTSCYGSPDLTLVGHGTRPASAPRAT</sequence>
<accession>A0A3N4L0U9</accession>
<dbReference type="AlphaFoldDB" id="A0A3N4L0U9"/>
<gene>
    <name evidence="1" type="ORF">P167DRAFT_209399</name>
</gene>
<dbReference type="EMBL" id="ML119134">
    <property type="protein sequence ID" value="RPB11605.1"/>
    <property type="molecule type" value="Genomic_DNA"/>
</dbReference>
<evidence type="ECO:0000313" key="1">
    <source>
        <dbReference type="EMBL" id="RPB11605.1"/>
    </source>
</evidence>
<reference evidence="1 2" key="1">
    <citation type="journal article" date="2018" name="Nat. Ecol. Evol.">
        <title>Pezizomycetes genomes reveal the molecular basis of ectomycorrhizal truffle lifestyle.</title>
        <authorList>
            <person name="Murat C."/>
            <person name="Payen T."/>
            <person name="Noel B."/>
            <person name="Kuo A."/>
            <person name="Morin E."/>
            <person name="Chen J."/>
            <person name="Kohler A."/>
            <person name="Krizsan K."/>
            <person name="Balestrini R."/>
            <person name="Da Silva C."/>
            <person name="Montanini B."/>
            <person name="Hainaut M."/>
            <person name="Levati E."/>
            <person name="Barry K.W."/>
            <person name="Belfiori B."/>
            <person name="Cichocki N."/>
            <person name="Clum A."/>
            <person name="Dockter R.B."/>
            <person name="Fauchery L."/>
            <person name="Guy J."/>
            <person name="Iotti M."/>
            <person name="Le Tacon F."/>
            <person name="Lindquist E.A."/>
            <person name="Lipzen A."/>
            <person name="Malagnac F."/>
            <person name="Mello A."/>
            <person name="Molinier V."/>
            <person name="Miyauchi S."/>
            <person name="Poulain J."/>
            <person name="Riccioni C."/>
            <person name="Rubini A."/>
            <person name="Sitrit Y."/>
            <person name="Splivallo R."/>
            <person name="Traeger S."/>
            <person name="Wang M."/>
            <person name="Zifcakova L."/>
            <person name="Wipf D."/>
            <person name="Zambonelli A."/>
            <person name="Paolocci F."/>
            <person name="Nowrousian M."/>
            <person name="Ottonello S."/>
            <person name="Baldrian P."/>
            <person name="Spatafora J.W."/>
            <person name="Henrissat B."/>
            <person name="Nagy L.G."/>
            <person name="Aury J.M."/>
            <person name="Wincker P."/>
            <person name="Grigoriev I.V."/>
            <person name="Bonfante P."/>
            <person name="Martin F.M."/>
        </authorList>
    </citation>
    <scope>NUCLEOTIDE SEQUENCE [LARGE SCALE GENOMIC DNA]</scope>
    <source>
        <strain evidence="1 2">CCBAS932</strain>
    </source>
</reference>
<name>A0A3N4L0U9_9PEZI</name>
<proteinExistence type="predicted"/>